<sequence length="132" mass="14965">MKIILYSTLFYVLSFASATELTAQRLAVPDFVTCDRNKLTSWQGEVTKLRQSDNGIELGIATDYGTSESLKLTMPSWQDTLGQFRLQGQVFQAGDWEKIVDPRGSLKPRVRAVIWLCEIEGYPPIINWQPPL</sequence>
<dbReference type="EMBL" id="JBGMEL010000007">
    <property type="protein sequence ID" value="MFA0790743.1"/>
    <property type="molecule type" value="Genomic_DNA"/>
</dbReference>
<organism evidence="2 3">
    <name type="scientific">Microbulbifer echini</name>
    <dbReference type="NCBI Taxonomy" id="1529067"/>
    <lineage>
        <taxon>Bacteria</taxon>
        <taxon>Pseudomonadati</taxon>
        <taxon>Pseudomonadota</taxon>
        <taxon>Gammaproteobacteria</taxon>
        <taxon>Cellvibrionales</taxon>
        <taxon>Microbulbiferaceae</taxon>
        <taxon>Microbulbifer</taxon>
    </lineage>
</organism>
<evidence type="ECO:0000313" key="3">
    <source>
        <dbReference type="Proteomes" id="UP001569414"/>
    </source>
</evidence>
<gene>
    <name evidence="2" type="ORF">ACCI51_09305</name>
</gene>
<feature type="chain" id="PRO_5046200817" description="DUF3757 domain-containing protein" evidence="1">
    <location>
        <begin position="19"/>
        <end position="132"/>
    </location>
</feature>
<evidence type="ECO:0008006" key="4">
    <source>
        <dbReference type="Google" id="ProtNLM"/>
    </source>
</evidence>
<dbReference type="Proteomes" id="UP001569414">
    <property type="component" value="Unassembled WGS sequence"/>
</dbReference>
<comment type="caution">
    <text evidence="2">The sequence shown here is derived from an EMBL/GenBank/DDBJ whole genome shotgun (WGS) entry which is preliminary data.</text>
</comment>
<reference evidence="2 3" key="1">
    <citation type="submission" date="2024-08" db="EMBL/GenBank/DDBJ databases">
        <authorList>
            <person name="Ishaq N."/>
        </authorList>
    </citation>
    <scope>NUCLEOTIDE SEQUENCE [LARGE SCALE GENOMIC DNA]</scope>
    <source>
        <strain evidence="2 3">JCM 30400</strain>
    </source>
</reference>
<proteinExistence type="predicted"/>
<dbReference type="RefSeq" id="WP_299582411.1">
    <property type="nucleotide sequence ID" value="NZ_JBGMEL010000007.1"/>
</dbReference>
<protein>
    <recommendedName>
        <fullName evidence="4">DUF3757 domain-containing protein</fullName>
    </recommendedName>
</protein>
<feature type="signal peptide" evidence="1">
    <location>
        <begin position="1"/>
        <end position="18"/>
    </location>
</feature>
<keyword evidence="1" id="KW-0732">Signal</keyword>
<evidence type="ECO:0000256" key="1">
    <source>
        <dbReference type="SAM" id="SignalP"/>
    </source>
</evidence>
<name>A0ABV4NNV6_9GAMM</name>
<evidence type="ECO:0000313" key="2">
    <source>
        <dbReference type="EMBL" id="MFA0790743.1"/>
    </source>
</evidence>
<keyword evidence="3" id="KW-1185">Reference proteome</keyword>
<accession>A0ABV4NNV6</accession>